<proteinExistence type="predicted"/>
<gene>
    <name evidence="2" type="ORF">K435DRAFT_717063</name>
</gene>
<organism evidence="2 3">
    <name type="scientific">Dendrothele bispora (strain CBS 962.96)</name>
    <dbReference type="NCBI Taxonomy" id="1314807"/>
    <lineage>
        <taxon>Eukaryota</taxon>
        <taxon>Fungi</taxon>
        <taxon>Dikarya</taxon>
        <taxon>Basidiomycota</taxon>
        <taxon>Agaricomycotina</taxon>
        <taxon>Agaricomycetes</taxon>
        <taxon>Agaricomycetidae</taxon>
        <taxon>Agaricales</taxon>
        <taxon>Agaricales incertae sedis</taxon>
        <taxon>Dendrothele</taxon>
    </lineage>
</organism>
<feature type="compositionally biased region" description="Pro residues" evidence="1">
    <location>
        <begin position="45"/>
        <end position="55"/>
    </location>
</feature>
<evidence type="ECO:0000313" key="3">
    <source>
        <dbReference type="Proteomes" id="UP000297245"/>
    </source>
</evidence>
<reference evidence="2 3" key="1">
    <citation type="journal article" date="2019" name="Nat. Ecol. Evol.">
        <title>Megaphylogeny resolves global patterns of mushroom evolution.</title>
        <authorList>
            <person name="Varga T."/>
            <person name="Krizsan K."/>
            <person name="Foldi C."/>
            <person name="Dima B."/>
            <person name="Sanchez-Garcia M."/>
            <person name="Sanchez-Ramirez S."/>
            <person name="Szollosi G.J."/>
            <person name="Szarkandi J.G."/>
            <person name="Papp V."/>
            <person name="Albert L."/>
            <person name="Andreopoulos W."/>
            <person name="Angelini C."/>
            <person name="Antonin V."/>
            <person name="Barry K.W."/>
            <person name="Bougher N.L."/>
            <person name="Buchanan P."/>
            <person name="Buyck B."/>
            <person name="Bense V."/>
            <person name="Catcheside P."/>
            <person name="Chovatia M."/>
            <person name="Cooper J."/>
            <person name="Damon W."/>
            <person name="Desjardin D."/>
            <person name="Finy P."/>
            <person name="Geml J."/>
            <person name="Haridas S."/>
            <person name="Hughes K."/>
            <person name="Justo A."/>
            <person name="Karasinski D."/>
            <person name="Kautmanova I."/>
            <person name="Kiss B."/>
            <person name="Kocsube S."/>
            <person name="Kotiranta H."/>
            <person name="LaButti K.M."/>
            <person name="Lechner B.E."/>
            <person name="Liimatainen K."/>
            <person name="Lipzen A."/>
            <person name="Lukacs Z."/>
            <person name="Mihaltcheva S."/>
            <person name="Morgado L.N."/>
            <person name="Niskanen T."/>
            <person name="Noordeloos M.E."/>
            <person name="Ohm R.A."/>
            <person name="Ortiz-Santana B."/>
            <person name="Ovrebo C."/>
            <person name="Racz N."/>
            <person name="Riley R."/>
            <person name="Savchenko A."/>
            <person name="Shiryaev A."/>
            <person name="Soop K."/>
            <person name="Spirin V."/>
            <person name="Szebenyi C."/>
            <person name="Tomsovsky M."/>
            <person name="Tulloss R.E."/>
            <person name="Uehling J."/>
            <person name="Grigoriev I.V."/>
            <person name="Vagvolgyi C."/>
            <person name="Papp T."/>
            <person name="Martin F.M."/>
            <person name="Miettinen O."/>
            <person name="Hibbett D.S."/>
            <person name="Nagy L.G."/>
        </authorList>
    </citation>
    <scope>NUCLEOTIDE SEQUENCE [LARGE SCALE GENOMIC DNA]</scope>
    <source>
        <strain evidence="2 3">CBS 962.96</strain>
    </source>
</reference>
<accession>A0A4V4HHF3</accession>
<evidence type="ECO:0000256" key="1">
    <source>
        <dbReference type="SAM" id="MobiDB-lite"/>
    </source>
</evidence>
<evidence type="ECO:0000313" key="2">
    <source>
        <dbReference type="EMBL" id="THV02556.1"/>
    </source>
</evidence>
<dbReference type="Proteomes" id="UP000297245">
    <property type="component" value="Unassembled WGS sequence"/>
</dbReference>
<keyword evidence="3" id="KW-1185">Reference proteome</keyword>
<protein>
    <submittedName>
        <fullName evidence="2">Uncharacterized protein</fullName>
    </submittedName>
</protein>
<feature type="region of interest" description="Disordered" evidence="1">
    <location>
        <begin position="1"/>
        <end position="103"/>
    </location>
</feature>
<dbReference type="OrthoDB" id="2997350at2759"/>
<dbReference type="EMBL" id="ML179076">
    <property type="protein sequence ID" value="THV02556.1"/>
    <property type="molecule type" value="Genomic_DNA"/>
</dbReference>
<name>A0A4V4HHF3_DENBC</name>
<sequence length="472" mass="53134">MVSNPNVPANGIDRSNRPQSLQLQLDRPGSGSIQQFPEGRRDPAIPQPLFTPPVSPGSGRLISTSQRNDEDSLQEEQQAIRGTEGAPLEDSDMNADSPSETKVPLDVDYVPYHNDFDYEGLNVTGFDLSNLPGFPVRLYLYRCAFPLFVNKTLYQDCGIRDDSPLGAHFQLALTHGKSSPWPDYPELQRPRGTRALREVRTYVWWDFAMMIRRYFHGLPASYITTESPYLLLPCTGFTSYGDSEIEFLSRIDSDELFMKMMEEHILGTVSEVVRVMDNLPLDAPLVKGLKFQRQQVLSGEGNEKERWGVLTLPPNIFSAVPLAVVCCPPWYLEKIQFDKVISKHVFATSPSGINVLDTLDTDETQVAGTSKLASNTRVDRDPDHAIKKIWAVINDVCQNKGRFFILTNYTRWAFGQFSEDWTSVVISESIEPRLMQIENQGEFPGLERGVTVPEAIAFWIQMARGTVASTMI</sequence>
<dbReference type="AlphaFoldDB" id="A0A4V4HHF3"/>